<dbReference type="EMBL" id="LSRP01000105">
    <property type="protein sequence ID" value="OJF93721.1"/>
    <property type="molecule type" value="Genomic_DNA"/>
</dbReference>
<dbReference type="OrthoDB" id="7916376at2"/>
<feature type="region of interest" description="Disordered" evidence="1">
    <location>
        <begin position="68"/>
        <end position="98"/>
    </location>
</feature>
<evidence type="ECO:0000256" key="1">
    <source>
        <dbReference type="SAM" id="MobiDB-lite"/>
    </source>
</evidence>
<evidence type="ECO:0000313" key="3">
    <source>
        <dbReference type="Proteomes" id="UP000182661"/>
    </source>
</evidence>
<dbReference type="Proteomes" id="UP000182661">
    <property type="component" value="Unassembled WGS sequence"/>
</dbReference>
<comment type="caution">
    <text evidence="2">The sequence shown here is derived from an EMBL/GenBank/DDBJ whole genome shotgun (WGS) entry which is preliminary data.</text>
</comment>
<protein>
    <submittedName>
        <fullName evidence="2">Uncharacterized protein</fullName>
    </submittedName>
</protein>
<accession>A0A657LQB8</accession>
<evidence type="ECO:0000313" key="2">
    <source>
        <dbReference type="EMBL" id="OJF93721.1"/>
    </source>
</evidence>
<dbReference type="AlphaFoldDB" id="A0A657LQB8"/>
<proteinExistence type="predicted"/>
<sequence>MKAALVIMTILGCDDSATQCHYISTVEGSWQTVALCDNESQKQLPKFSNDHNYPVIVAVCETAGNAMTATADPEPQPQLKPAPLDTPAVAATAESETRPNLPRRALAFITGALPDTTQLRNVVTKPVHYVEDGYSWVARKFTK</sequence>
<reference evidence="2 3" key="1">
    <citation type="submission" date="2016-02" db="EMBL/GenBank/DDBJ databases">
        <title>Genome sequencing of a beta-galactosidase producing bacteria Rhizobium sp. 59.</title>
        <authorList>
            <person name="Wang D."/>
            <person name="Kot W."/>
            <person name="Qin Y."/>
            <person name="Hansen L."/>
            <person name="Naqvi K."/>
            <person name="Rensing C."/>
        </authorList>
    </citation>
    <scope>NUCLEOTIDE SEQUENCE [LARGE SCALE GENOMIC DNA]</scope>
    <source>
        <strain evidence="2 3">59</strain>
    </source>
</reference>
<gene>
    <name evidence="2" type="ORF">AX760_21380</name>
</gene>
<name>A0A657LQB8_9HYPH</name>
<keyword evidence="3" id="KW-1185">Reference proteome</keyword>
<dbReference type="RefSeq" id="WP_071834406.1">
    <property type="nucleotide sequence ID" value="NZ_LSRP01000105.1"/>
</dbReference>
<organism evidence="2 3">
    <name type="scientific">Pararhizobium antarcticum</name>
    <dbReference type="NCBI Taxonomy" id="1798805"/>
    <lineage>
        <taxon>Bacteria</taxon>
        <taxon>Pseudomonadati</taxon>
        <taxon>Pseudomonadota</taxon>
        <taxon>Alphaproteobacteria</taxon>
        <taxon>Hyphomicrobiales</taxon>
        <taxon>Rhizobiaceae</taxon>
        <taxon>Rhizobium/Agrobacterium group</taxon>
        <taxon>Pararhizobium</taxon>
    </lineage>
</organism>